<gene>
    <name evidence="3" type="ORF">SAMN02745702_01696</name>
</gene>
<feature type="domain" description="DUF547" evidence="2">
    <location>
        <begin position="96"/>
        <end position="204"/>
    </location>
</feature>
<evidence type="ECO:0000256" key="1">
    <source>
        <dbReference type="SAM" id="SignalP"/>
    </source>
</evidence>
<dbReference type="InterPro" id="IPR006869">
    <property type="entry name" value="DUF547"/>
</dbReference>
<accession>A0A1T4W6A1</accession>
<dbReference type="AlphaFoldDB" id="A0A1T4W6A1"/>
<keyword evidence="4" id="KW-1185">Reference proteome</keyword>
<organism evidence="3 4">
    <name type="scientific">Desulfobaculum bizertense DSM 18034</name>
    <dbReference type="NCBI Taxonomy" id="1121442"/>
    <lineage>
        <taxon>Bacteria</taxon>
        <taxon>Pseudomonadati</taxon>
        <taxon>Thermodesulfobacteriota</taxon>
        <taxon>Desulfovibrionia</taxon>
        <taxon>Desulfovibrionales</taxon>
        <taxon>Desulfovibrionaceae</taxon>
        <taxon>Desulfobaculum</taxon>
    </lineage>
</organism>
<feature type="chain" id="PRO_5010585142" description="DUF547 domain-containing protein" evidence="1">
    <location>
        <begin position="49"/>
        <end position="270"/>
    </location>
</feature>
<sequence length="270" mass="30815">MGDAFFYIQKIVTILGKMRRLEGVTMKKLWKSVVLCVACLWMSHSAAAGPVDNSQYAELLSAHVRNGVVDYAGLKKKEATLDGYLAVLQKVHAEVLSENEQIAYWINVYNAWTLKLILKNYPGISSIRDIGGVFQSPWKIRFVKANGTTLHLDEVEKVILHRFREPRIHFAINCASKSCPELLNVPYEGAQLEKQLTQQTRTFLNDERFNRLEGKKLYVSKIFDWYEDELGDAASYVSRYAKAGLAQKIQALGDDVQVRYLKYDWSLNGK</sequence>
<dbReference type="STRING" id="1121442.SAMN02745702_01696"/>
<name>A0A1T4W6A1_9BACT</name>
<evidence type="ECO:0000313" key="4">
    <source>
        <dbReference type="Proteomes" id="UP000189733"/>
    </source>
</evidence>
<dbReference type="PANTHER" id="PTHR46361:SF3">
    <property type="entry name" value="ELECTRON CARRIER_ PROTEIN DISULFIDE OXIDOREDUCTASE"/>
    <property type="match status" value="1"/>
</dbReference>
<keyword evidence="1" id="KW-0732">Signal</keyword>
<dbReference type="Pfam" id="PF04784">
    <property type="entry name" value="DUF547"/>
    <property type="match status" value="1"/>
</dbReference>
<reference evidence="3 4" key="1">
    <citation type="submission" date="2017-02" db="EMBL/GenBank/DDBJ databases">
        <authorList>
            <person name="Peterson S.W."/>
        </authorList>
    </citation>
    <scope>NUCLEOTIDE SEQUENCE [LARGE SCALE GENOMIC DNA]</scope>
    <source>
        <strain evidence="3 4">DSM 18034</strain>
    </source>
</reference>
<proteinExistence type="predicted"/>
<dbReference type="Proteomes" id="UP000189733">
    <property type="component" value="Unassembled WGS sequence"/>
</dbReference>
<dbReference type="PANTHER" id="PTHR46361">
    <property type="entry name" value="ELECTRON CARRIER/ PROTEIN DISULFIDE OXIDOREDUCTASE"/>
    <property type="match status" value="1"/>
</dbReference>
<feature type="signal peptide" evidence="1">
    <location>
        <begin position="1"/>
        <end position="48"/>
    </location>
</feature>
<evidence type="ECO:0000259" key="2">
    <source>
        <dbReference type="Pfam" id="PF04784"/>
    </source>
</evidence>
<protein>
    <recommendedName>
        <fullName evidence="2">DUF547 domain-containing protein</fullName>
    </recommendedName>
</protein>
<evidence type="ECO:0000313" key="3">
    <source>
        <dbReference type="EMBL" id="SKA72773.1"/>
    </source>
</evidence>
<dbReference type="EMBL" id="FUYA01000005">
    <property type="protein sequence ID" value="SKA72773.1"/>
    <property type="molecule type" value="Genomic_DNA"/>
</dbReference>